<dbReference type="EMBL" id="JARKIE010000150">
    <property type="protein sequence ID" value="KAJ7675263.1"/>
    <property type="molecule type" value="Genomic_DNA"/>
</dbReference>
<name>A0AAD7GA77_MYCRO</name>
<organism evidence="1 2">
    <name type="scientific">Mycena rosella</name>
    <name type="common">Pink bonnet</name>
    <name type="synonym">Agaricus rosellus</name>
    <dbReference type="NCBI Taxonomy" id="1033263"/>
    <lineage>
        <taxon>Eukaryota</taxon>
        <taxon>Fungi</taxon>
        <taxon>Dikarya</taxon>
        <taxon>Basidiomycota</taxon>
        <taxon>Agaricomycotina</taxon>
        <taxon>Agaricomycetes</taxon>
        <taxon>Agaricomycetidae</taxon>
        <taxon>Agaricales</taxon>
        <taxon>Marasmiineae</taxon>
        <taxon>Mycenaceae</taxon>
        <taxon>Mycena</taxon>
    </lineage>
</organism>
<dbReference type="AlphaFoldDB" id="A0AAD7GA77"/>
<dbReference type="Proteomes" id="UP001221757">
    <property type="component" value="Unassembled WGS sequence"/>
</dbReference>
<evidence type="ECO:0000313" key="2">
    <source>
        <dbReference type="Proteomes" id="UP001221757"/>
    </source>
</evidence>
<comment type="caution">
    <text evidence="1">The sequence shown here is derived from an EMBL/GenBank/DDBJ whole genome shotgun (WGS) entry which is preliminary data.</text>
</comment>
<reference evidence="1" key="1">
    <citation type="submission" date="2023-03" db="EMBL/GenBank/DDBJ databases">
        <title>Massive genome expansion in bonnet fungi (Mycena s.s.) driven by repeated elements and novel gene families across ecological guilds.</title>
        <authorList>
            <consortium name="Lawrence Berkeley National Laboratory"/>
            <person name="Harder C.B."/>
            <person name="Miyauchi S."/>
            <person name="Viragh M."/>
            <person name="Kuo A."/>
            <person name="Thoen E."/>
            <person name="Andreopoulos B."/>
            <person name="Lu D."/>
            <person name="Skrede I."/>
            <person name="Drula E."/>
            <person name="Henrissat B."/>
            <person name="Morin E."/>
            <person name="Kohler A."/>
            <person name="Barry K."/>
            <person name="LaButti K."/>
            <person name="Morin E."/>
            <person name="Salamov A."/>
            <person name="Lipzen A."/>
            <person name="Mereny Z."/>
            <person name="Hegedus B."/>
            <person name="Baldrian P."/>
            <person name="Stursova M."/>
            <person name="Weitz H."/>
            <person name="Taylor A."/>
            <person name="Grigoriev I.V."/>
            <person name="Nagy L.G."/>
            <person name="Martin F."/>
            <person name="Kauserud H."/>
        </authorList>
    </citation>
    <scope>NUCLEOTIDE SEQUENCE</scope>
    <source>
        <strain evidence="1">CBHHK067</strain>
    </source>
</reference>
<protein>
    <submittedName>
        <fullName evidence="1">Uncharacterized protein</fullName>
    </submittedName>
</protein>
<keyword evidence="2" id="KW-1185">Reference proteome</keyword>
<gene>
    <name evidence="1" type="ORF">B0H17DRAFT_1334722</name>
</gene>
<accession>A0AAD7GA77</accession>
<sequence length="432" mass="47028">MEELPRAHFAPELADLLASEMFDFNQMRPILCTVAIINGAILDAPPITYTSEPMLVGHSFLADRSGVCAINVPTLVALLRESVAASQSPIPAVLQSILDSSISTELSTTRVPFFKQDWQDIGYGYRKLANFAPATATMTVPQAFCQPHIEVFAVDSSHPETVNYMRIWGVMVIQSDSHFVIAFQTPTTLGLPLLAGSRLSSLAPSFHTSSGHTRHNSHLSLGLTQASREFSASPVPSPLSEFPLKIFGDHLVAGTTFAEACIVLNLSIVDVANARFKGTQQAKQLVTMVQNWTSAALVLAKFCVSPQKLSHQFSGGLSVNFDMILTELGWTKSSYIKKAKWYLWAAEAATLFWYKAMVPAEADSDFALYRIWKAICFIWKVGGPVTTGIAPAKMSNDPDEKDAAALTQQTIESSKTNLSKKLVADDPADEPA</sequence>
<evidence type="ECO:0000313" key="1">
    <source>
        <dbReference type="EMBL" id="KAJ7675263.1"/>
    </source>
</evidence>
<proteinExistence type="predicted"/>